<evidence type="ECO:0000313" key="2">
    <source>
        <dbReference type="Proteomes" id="UP000006532"/>
    </source>
</evidence>
<protein>
    <submittedName>
        <fullName evidence="1">Uncharacterized protein</fullName>
    </submittedName>
</protein>
<sequence>MINVKDNEDGSFTVEWDENDEDESFFNDWTKEDFTRFFRLCAERENAEKLGEESQDSSVNKS</sequence>
<organism evidence="1 2">
    <name type="scientific">Prochlorococcus phage P-SSM7</name>
    <dbReference type="NCBI Taxonomy" id="445688"/>
    <lineage>
        <taxon>Viruses</taxon>
        <taxon>Duplodnaviria</taxon>
        <taxon>Heunggongvirae</taxon>
        <taxon>Uroviricota</taxon>
        <taxon>Caudoviricetes</taxon>
        <taxon>Pantevenvirales</taxon>
        <taxon>Kyanoviridae</taxon>
        <taxon>Palaemonvirus</taxon>
        <taxon>Palaemonvirus pssm7</taxon>
    </lineage>
</organism>
<dbReference type="GeneID" id="10329575"/>
<dbReference type="EMBL" id="GU071103">
    <property type="protein sequence ID" value="ADO99073.1"/>
    <property type="molecule type" value="Genomic_DNA"/>
</dbReference>
<evidence type="ECO:0000313" key="1">
    <source>
        <dbReference type="EMBL" id="ADO99073.1"/>
    </source>
</evidence>
<keyword evidence="2" id="KW-1185">Reference proteome</keyword>
<dbReference type="RefSeq" id="YP_004324861.1">
    <property type="nucleotide sequence ID" value="NC_015290.1"/>
</dbReference>
<gene>
    <name evidence="1" type="ORF">PSSM7_030</name>
</gene>
<accession>E3SNE8</accession>
<dbReference type="Proteomes" id="UP000006532">
    <property type="component" value="Segment"/>
</dbReference>
<proteinExistence type="predicted"/>
<name>E3SNE8_9CAUD</name>
<dbReference type="OrthoDB" id="23771at10239"/>
<reference evidence="1 2" key="1">
    <citation type="journal article" date="2010" name="Environ. Microbiol.">
        <title>Genomic analysis of oceanic cyanobacterial myoviruses compared with T4-like myoviruses from diverse hosts and environments.</title>
        <authorList>
            <person name="Sullivan M.B."/>
            <person name="Huang K.H."/>
            <person name="Ignacio-Espinoza J.C."/>
            <person name="Berlin A.M."/>
            <person name="Kelly L."/>
            <person name="Weigele P.R."/>
            <person name="DeFrancesco A.S."/>
            <person name="Kern S.E."/>
            <person name="Thompson L.R."/>
            <person name="Young S."/>
            <person name="Yandava C."/>
            <person name="Fu R."/>
            <person name="Krastins B."/>
            <person name="Chase M."/>
            <person name="Sarracino D."/>
            <person name="Osburne M.S."/>
            <person name="Henn M.R."/>
            <person name="Chisholm S.W."/>
        </authorList>
    </citation>
    <scope>NUCLEOTIDE SEQUENCE [LARGE SCALE GENOMIC DNA]</scope>
    <source>
        <strain evidence="1">NATL1A-15</strain>
    </source>
</reference>
<dbReference type="KEGG" id="vg:10329575"/>